<organism evidence="1 2">
    <name type="scientific">Thalassotalea mangrovi</name>
    <dbReference type="NCBI Taxonomy" id="2572245"/>
    <lineage>
        <taxon>Bacteria</taxon>
        <taxon>Pseudomonadati</taxon>
        <taxon>Pseudomonadota</taxon>
        <taxon>Gammaproteobacteria</taxon>
        <taxon>Alteromonadales</taxon>
        <taxon>Colwelliaceae</taxon>
        <taxon>Thalassotalea</taxon>
    </lineage>
</organism>
<sequence length="98" mass="11580">MLTKRFFKTKDETEVTFEFSRPDVTSVALVGEFNDWQPMAMKFNKKANAFRTKIRLPKDKSFHFRYLLNESEWENDYAADLYLPNDFGSENSIVVTQP</sequence>
<evidence type="ECO:0000313" key="2">
    <source>
        <dbReference type="Proteomes" id="UP000307999"/>
    </source>
</evidence>
<gene>
    <name evidence="1" type="ORF">E8M12_00810</name>
</gene>
<reference evidence="1 2" key="1">
    <citation type="submission" date="2019-04" db="EMBL/GenBank/DDBJ databases">
        <title>Thalassotalea guangxiensis sp. nov., isolated from sediment of the coastal wetland.</title>
        <authorList>
            <person name="Zheng S."/>
            <person name="Zhang D."/>
        </authorList>
    </citation>
    <scope>NUCLEOTIDE SEQUENCE [LARGE SCALE GENOMIC DNA]</scope>
    <source>
        <strain evidence="1 2">ZS-4</strain>
    </source>
</reference>
<dbReference type="InterPro" id="IPR014756">
    <property type="entry name" value="Ig_E-set"/>
</dbReference>
<accession>A0A4U1BA79</accession>
<dbReference type="RefSeq" id="WP_136734167.1">
    <property type="nucleotide sequence ID" value="NZ_SWDB01000002.1"/>
</dbReference>
<dbReference type="AlphaFoldDB" id="A0A4U1BA79"/>
<dbReference type="EMBL" id="SWDB01000002">
    <property type="protein sequence ID" value="TKB47719.1"/>
    <property type="molecule type" value="Genomic_DNA"/>
</dbReference>
<dbReference type="Proteomes" id="UP000307999">
    <property type="component" value="Unassembled WGS sequence"/>
</dbReference>
<dbReference type="OrthoDB" id="5451596at2"/>
<dbReference type="SUPFAM" id="SSF81296">
    <property type="entry name" value="E set domains"/>
    <property type="match status" value="1"/>
</dbReference>
<comment type="caution">
    <text evidence="1">The sequence shown here is derived from an EMBL/GenBank/DDBJ whole genome shotgun (WGS) entry which is preliminary data.</text>
</comment>
<protein>
    <submittedName>
        <fullName evidence="1">1,4-alpha-glucan branching protein</fullName>
    </submittedName>
</protein>
<name>A0A4U1BA79_9GAMM</name>
<evidence type="ECO:0000313" key="1">
    <source>
        <dbReference type="EMBL" id="TKB47719.1"/>
    </source>
</evidence>
<dbReference type="Gene3D" id="2.60.40.10">
    <property type="entry name" value="Immunoglobulins"/>
    <property type="match status" value="1"/>
</dbReference>
<dbReference type="InterPro" id="IPR013783">
    <property type="entry name" value="Ig-like_fold"/>
</dbReference>
<proteinExistence type="predicted"/>
<dbReference type="CDD" id="cd07184">
    <property type="entry name" value="E_set_Isoamylase_like_N"/>
    <property type="match status" value="1"/>
</dbReference>
<keyword evidence="2" id="KW-1185">Reference proteome</keyword>